<dbReference type="AlphaFoldDB" id="A0A8K0R8R0"/>
<gene>
    <name evidence="2" type="ORF">FB567DRAFT_523690</name>
</gene>
<reference evidence="2" key="1">
    <citation type="journal article" date="2021" name="Nat. Commun.">
        <title>Genetic determinants of endophytism in the Arabidopsis root mycobiome.</title>
        <authorList>
            <person name="Mesny F."/>
            <person name="Miyauchi S."/>
            <person name="Thiergart T."/>
            <person name="Pickel B."/>
            <person name="Atanasova L."/>
            <person name="Karlsson M."/>
            <person name="Huettel B."/>
            <person name="Barry K.W."/>
            <person name="Haridas S."/>
            <person name="Chen C."/>
            <person name="Bauer D."/>
            <person name="Andreopoulos W."/>
            <person name="Pangilinan J."/>
            <person name="LaButti K."/>
            <person name="Riley R."/>
            <person name="Lipzen A."/>
            <person name="Clum A."/>
            <person name="Drula E."/>
            <person name="Henrissat B."/>
            <person name="Kohler A."/>
            <person name="Grigoriev I.V."/>
            <person name="Martin F.M."/>
            <person name="Hacquard S."/>
        </authorList>
    </citation>
    <scope>NUCLEOTIDE SEQUENCE</scope>
    <source>
        <strain evidence="2">MPI-SDFR-AT-0120</strain>
    </source>
</reference>
<sequence length="113" mass="12403">MHFSVPLLALAATSVLAQQPVPRAGTFVTWDCNECGRTQNCLRHEYQSVDGNVCAPLVTPNPASITNNYLKDGCTLQLHGDSACTDAGPSFPFDNLCKPIEFQYNNYYKITCV</sequence>
<proteinExistence type="predicted"/>
<evidence type="ECO:0000313" key="3">
    <source>
        <dbReference type="Proteomes" id="UP000813461"/>
    </source>
</evidence>
<comment type="caution">
    <text evidence="2">The sequence shown here is derived from an EMBL/GenBank/DDBJ whole genome shotgun (WGS) entry which is preliminary data.</text>
</comment>
<dbReference type="OrthoDB" id="10271168at2759"/>
<dbReference type="EMBL" id="JAGMVJ010000008">
    <property type="protein sequence ID" value="KAH7088109.1"/>
    <property type="molecule type" value="Genomic_DNA"/>
</dbReference>
<evidence type="ECO:0000313" key="2">
    <source>
        <dbReference type="EMBL" id="KAH7088109.1"/>
    </source>
</evidence>
<protein>
    <submittedName>
        <fullName evidence="2">Uncharacterized protein</fullName>
    </submittedName>
</protein>
<name>A0A8K0R8R0_9PLEO</name>
<keyword evidence="3" id="KW-1185">Reference proteome</keyword>
<organism evidence="2 3">
    <name type="scientific">Paraphoma chrysanthemicola</name>
    <dbReference type="NCBI Taxonomy" id="798071"/>
    <lineage>
        <taxon>Eukaryota</taxon>
        <taxon>Fungi</taxon>
        <taxon>Dikarya</taxon>
        <taxon>Ascomycota</taxon>
        <taxon>Pezizomycotina</taxon>
        <taxon>Dothideomycetes</taxon>
        <taxon>Pleosporomycetidae</taxon>
        <taxon>Pleosporales</taxon>
        <taxon>Pleosporineae</taxon>
        <taxon>Phaeosphaeriaceae</taxon>
        <taxon>Paraphoma</taxon>
    </lineage>
</organism>
<accession>A0A8K0R8R0</accession>
<dbReference type="Proteomes" id="UP000813461">
    <property type="component" value="Unassembled WGS sequence"/>
</dbReference>
<feature type="chain" id="PRO_5035456354" evidence="1">
    <location>
        <begin position="18"/>
        <end position="113"/>
    </location>
</feature>
<feature type="signal peptide" evidence="1">
    <location>
        <begin position="1"/>
        <end position="17"/>
    </location>
</feature>
<evidence type="ECO:0000256" key="1">
    <source>
        <dbReference type="SAM" id="SignalP"/>
    </source>
</evidence>
<keyword evidence="1" id="KW-0732">Signal</keyword>